<reference evidence="3" key="1">
    <citation type="journal article" date="2019" name="Gigascience">
        <title>De novo genome assembly of the endangered Acer yangbiense, a plant species with extremely small populations endemic to Yunnan Province, China.</title>
        <authorList>
            <person name="Yang J."/>
            <person name="Wariss H.M."/>
            <person name="Tao L."/>
            <person name="Zhang R."/>
            <person name="Yun Q."/>
            <person name="Hollingsworth P."/>
            <person name="Dao Z."/>
            <person name="Luo G."/>
            <person name="Guo H."/>
            <person name="Ma Y."/>
            <person name="Sun W."/>
        </authorList>
    </citation>
    <scope>NUCLEOTIDE SEQUENCE [LARGE SCALE GENOMIC DNA]</scope>
    <source>
        <strain evidence="3">cv. Malutang</strain>
    </source>
</reference>
<feature type="domain" description="KIB1-4 beta-propeller" evidence="1">
    <location>
        <begin position="35"/>
        <end position="251"/>
    </location>
</feature>
<evidence type="ECO:0000313" key="3">
    <source>
        <dbReference type="Proteomes" id="UP000323000"/>
    </source>
</evidence>
<keyword evidence="3" id="KW-1185">Reference proteome</keyword>
<gene>
    <name evidence="2" type="ORF">EZV62_014981</name>
</gene>
<dbReference type="OrthoDB" id="642536at2759"/>
<sequence length="282" mass="32531">MNESDILDLVLLKSRNINPTPSGSLAAFSIFRFLLSMPRIQLPAHRHCLLFLSFEFDVRQPALVPNYLQTRNWIRFSVLVISGEKRQLAYYNARSQTWTLLNAAGSCYDDLISHEGKFYAVDEYGKICRIDYSNLSVRVVFDQWFFGGNKVYLVCIVGQLLVIFRYLKENPYFGYETYNFQVFMLKLEEQEYSRIARISEFAIFLGQNHSTWLPADDTKGVIDDSIYFTDDHHSNGLEHSVIDGHDAGLYDMEYSRVVPLQCCNRGHLITPCLLVANLVYVG</sequence>
<evidence type="ECO:0000259" key="1">
    <source>
        <dbReference type="Pfam" id="PF03478"/>
    </source>
</evidence>
<accession>A0A5C7HU79</accession>
<dbReference type="Pfam" id="PF03478">
    <property type="entry name" value="Beta-prop_KIB1-4"/>
    <property type="match status" value="1"/>
</dbReference>
<dbReference type="PANTHER" id="PTHR44259">
    <property type="entry name" value="OS07G0183000 PROTEIN-RELATED"/>
    <property type="match status" value="1"/>
</dbReference>
<dbReference type="InterPro" id="IPR005174">
    <property type="entry name" value="KIB1-4_b-propeller"/>
</dbReference>
<evidence type="ECO:0000313" key="2">
    <source>
        <dbReference type="EMBL" id="TXG60408.1"/>
    </source>
</evidence>
<comment type="caution">
    <text evidence="2">The sequence shown here is derived from an EMBL/GenBank/DDBJ whole genome shotgun (WGS) entry which is preliminary data.</text>
</comment>
<name>A0A5C7HU79_9ROSI</name>
<proteinExistence type="predicted"/>
<organism evidence="2 3">
    <name type="scientific">Acer yangbiense</name>
    <dbReference type="NCBI Taxonomy" id="1000413"/>
    <lineage>
        <taxon>Eukaryota</taxon>
        <taxon>Viridiplantae</taxon>
        <taxon>Streptophyta</taxon>
        <taxon>Embryophyta</taxon>
        <taxon>Tracheophyta</taxon>
        <taxon>Spermatophyta</taxon>
        <taxon>Magnoliopsida</taxon>
        <taxon>eudicotyledons</taxon>
        <taxon>Gunneridae</taxon>
        <taxon>Pentapetalae</taxon>
        <taxon>rosids</taxon>
        <taxon>malvids</taxon>
        <taxon>Sapindales</taxon>
        <taxon>Sapindaceae</taxon>
        <taxon>Hippocastanoideae</taxon>
        <taxon>Acereae</taxon>
        <taxon>Acer</taxon>
    </lineage>
</organism>
<dbReference type="PANTHER" id="PTHR44259:SF114">
    <property type="entry name" value="OS06G0707300 PROTEIN"/>
    <property type="match status" value="1"/>
</dbReference>
<dbReference type="InterPro" id="IPR050942">
    <property type="entry name" value="F-box_BR-signaling"/>
</dbReference>
<protein>
    <recommendedName>
        <fullName evidence="1">KIB1-4 beta-propeller domain-containing protein</fullName>
    </recommendedName>
</protein>
<dbReference type="Proteomes" id="UP000323000">
    <property type="component" value="Chromosome 6"/>
</dbReference>
<dbReference type="AlphaFoldDB" id="A0A5C7HU79"/>
<dbReference type="EMBL" id="VAHF01000006">
    <property type="protein sequence ID" value="TXG60408.1"/>
    <property type="molecule type" value="Genomic_DNA"/>
</dbReference>